<protein>
    <submittedName>
        <fullName evidence="1">Uncharacterized protein</fullName>
    </submittedName>
</protein>
<comment type="caution">
    <text evidence="1">The sequence shown here is derived from an EMBL/GenBank/DDBJ whole genome shotgun (WGS) entry which is preliminary data.</text>
</comment>
<name>A0AAV3RIQ5_LITER</name>
<dbReference type="AlphaFoldDB" id="A0AAV3RIQ5"/>
<dbReference type="InterPro" id="IPR029058">
    <property type="entry name" value="AB_hydrolase_fold"/>
</dbReference>
<dbReference type="Gene3D" id="3.40.50.1820">
    <property type="entry name" value="alpha/beta hydrolase"/>
    <property type="match status" value="1"/>
</dbReference>
<dbReference type="EMBL" id="BAABME010009751">
    <property type="protein sequence ID" value="GAA0175734.1"/>
    <property type="molecule type" value="Genomic_DNA"/>
</dbReference>
<dbReference type="PANTHER" id="PTHR31591">
    <property type="entry name" value="UPF0613 PROTEIN PB24D3.06C"/>
    <property type="match status" value="1"/>
</dbReference>
<dbReference type="Proteomes" id="UP001454036">
    <property type="component" value="Unassembled WGS sequence"/>
</dbReference>
<proteinExistence type="predicted"/>
<accession>A0AAV3RIQ5</accession>
<evidence type="ECO:0000313" key="1">
    <source>
        <dbReference type="EMBL" id="GAA0175734.1"/>
    </source>
</evidence>
<organism evidence="1 2">
    <name type="scientific">Lithospermum erythrorhizon</name>
    <name type="common">Purple gromwell</name>
    <name type="synonym">Lithospermum officinale var. erythrorhizon</name>
    <dbReference type="NCBI Taxonomy" id="34254"/>
    <lineage>
        <taxon>Eukaryota</taxon>
        <taxon>Viridiplantae</taxon>
        <taxon>Streptophyta</taxon>
        <taxon>Embryophyta</taxon>
        <taxon>Tracheophyta</taxon>
        <taxon>Spermatophyta</taxon>
        <taxon>Magnoliopsida</taxon>
        <taxon>eudicotyledons</taxon>
        <taxon>Gunneridae</taxon>
        <taxon>Pentapetalae</taxon>
        <taxon>asterids</taxon>
        <taxon>lamiids</taxon>
        <taxon>Boraginales</taxon>
        <taxon>Boraginaceae</taxon>
        <taxon>Boraginoideae</taxon>
        <taxon>Lithospermeae</taxon>
        <taxon>Lithospermum</taxon>
    </lineage>
</organism>
<keyword evidence="2" id="KW-1185">Reference proteome</keyword>
<dbReference type="InterPro" id="IPR013744">
    <property type="entry name" value="SidJ"/>
</dbReference>
<gene>
    <name evidence="1" type="ORF">LIER_28851</name>
</gene>
<dbReference type="PANTHER" id="PTHR31591:SF1">
    <property type="entry name" value="UPF0613 PROTEIN PB24D3.06C"/>
    <property type="match status" value="1"/>
</dbReference>
<evidence type="ECO:0000313" key="2">
    <source>
        <dbReference type="Proteomes" id="UP001454036"/>
    </source>
</evidence>
<reference evidence="1 2" key="1">
    <citation type="submission" date="2024-01" db="EMBL/GenBank/DDBJ databases">
        <title>The complete chloroplast genome sequence of Lithospermum erythrorhizon: insights into the phylogenetic relationship among Boraginaceae species and the maternal lineages of purple gromwells.</title>
        <authorList>
            <person name="Okada T."/>
            <person name="Watanabe K."/>
        </authorList>
    </citation>
    <scope>NUCLEOTIDE SEQUENCE [LARGE SCALE GENOMIC DNA]</scope>
</reference>
<sequence length="119" mass="13215">MKLLGISLMHSSSMINHMKIMELKLCTGLLDLILSRGQLTLGDSLICDRLAPVSDREYKSTLPETASMIDLAVKMISDGRGSELMPREADPCAPITAYKGSWNRYWLTESLLHDGDTTE</sequence>